<dbReference type="InterPro" id="IPR036317">
    <property type="entry name" value="Cullin_homology_sf"/>
</dbReference>
<dbReference type="SUPFAM" id="SSF46785">
    <property type="entry name" value="Winged helix' DNA-binding domain"/>
    <property type="match status" value="1"/>
</dbReference>
<dbReference type="FunFam" id="1.20.1310.10:FF:000018">
    <property type="entry name" value="Cullin 2"/>
    <property type="match status" value="1"/>
</dbReference>
<dbReference type="FunFam" id="1.10.10.10:FF:000014">
    <property type="entry name" value="Cullin 1"/>
    <property type="match status" value="1"/>
</dbReference>
<name>A0A8C4N3R7_EPTBU</name>
<keyword evidence="7" id="KW-0539">Nucleus</keyword>
<keyword evidence="13" id="KW-1185">Reference proteome</keyword>
<dbReference type="GO" id="GO:0005634">
    <property type="term" value="C:nucleus"/>
    <property type="evidence" value="ECO:0007669"/>
    <property type="project" value="UniProtKB-SubCell"/>
</dbReference>
<evidence type="ECO:0000256" key="2">
    <source>
        <dbReference type="ARBA" id="ARBA00004906"/>
    </source>
</evidence>
<sequence>MVTGVDSSEQLMEIGELALDIWRRLMIEALKRNIVHLLLREIKNDRCGECPNQKIIHGIIDSFVHVEQYKKKFPLKFYQEVFESDFLTETGEYYNQEATRLVQANHCSQYMKQVLARLKEEEVRCRKYLHPSSYDKVISKCELRMVADHLNFLHGECHNIVRQELREDMANMYTLLRTVPQALSPLVVELQNHIRDEGLKAVINLPQENMPTQFVESVLDVHIKYIQLIVTLLHGDQLFISALDKACSCVVNYKANKSISRSPELLAKYCDGLLKKTAKGMTENEVDDKLCNSIVVFKYIDDKDVFQKFYSRMLAKRLIHGLSMSMDSEESMINKLKQACGYEFTSKLHRMYTDMSVSADLNNKFGNFVREQKTPIDLGLSFQIYVLQAGAWPLSQIPCTPFVIPQELEKSVRMFELFYNQNFSGRKLTWLHYLCTGEVKMNYLTKPYVATVTTYQMAVLLTFNSSDVVTYQDLVLSTQLQDKELGKTLRSLLDARLLSHSAGEEEVTVDSSFTLNMEFSSKRTKFKITTAMQKESPQVPDLDEVEQTRSAVDEDRKMYLKAAIVRIMKSRKVLKHNTLIQEVIGQSRMRFIPSVSMIKKCIEDLIDKQYIERNQNSTDEYNYVA</sequence>
<dbReference type="OMA" id="PRPVWND"/>
<dbReference type="GO" id="GO:0043009">
    <property type="term" value="P:chordate embryonic development"/>
    <property type="evidence" value="ECO:0007669"/>
    <property type="project" value="Ensembl"/>
</dbReference>
<dbReference type="PROSITE" id="PS50069">
    <property type="entry name" value="CULLIN_2"/>
    <property type="match status" value="1"/>
</dbReference>
<dbReference type="GeneTree" id="ENSGT00940000154926"/>
<dbReference type="InterPro" id="IPR016159">
    <property type="entry name" value="Cullin_repeat-like_dom_sf"/>
</dbReference>
<evidence type="ECO:0000256" key="9">
    <source>
        <dbReference type="PROSITE-ProRule" id="PRU00330"/>
    </source>
</evidence>
<dbReference type="FunFam" id="1.20.1310.10:FF:000012">
    <property type="entry name" value="Cullin 2"/>
    <property type="match status" value="1"/>
</dbReference>
<reference evidence="12" key="1">
    <citation type="submission" date="2025-08" db="UniProtKB">
        <authorList>
            <consortium name="Ensembl"/>
        </authorList>
    </citation>
    <scope>IDENTIFICATION</scope>
</reference>
<evidence type="ECO:0000256" key="8">
    <source>
        <dbReference type="ARBA" id="ARBA00069610"/>
    </source>
</evidence>
<dbReference type="SMART" id="SM00884">
    <property type="entry name" value="Cullin_Nedd8"/>
    <property type="match status" value="1"/>
</dbReference>
<evidence type="ECO:0000256" key="6">
    <source>
        <dbReference type="ARBA" id="ARBA00022843"/>
    </source>
</evidence>
<dbReference type="InterPro" id="IPR036390">
    <property type="entry name" value="WH_DNA-bd_sf"/>
</dbReference>
<dbReference type="Pfam" id="PF10557">
    <property type="entry name" value="Cullin_Nedd8"/>
    <property type="match status" value="1"/>
</dbReference>
<evidence type="ECO:0000256" key="3">
    <source>
        <dbReference type="ARBA" id="ARBA00006019"/>
    </source>
</evidence>
<keyword evidence="6" id="KW-0832">Ubl conjugation</keyword>
<dbReference type="SUPFAM" id="SSF75632">
    <property type="entry name" value="Cullin homology domain"/>
    <property type="match status" value="1"/>
</dbReference>
<dbReference type="FunFam" id="3.30.230.130:FF:000003">
    <property type="entry name" value="Cullin 2"/>
    <property type="match status" value="1"/>
</dbReference>
<dbReference type="Gene3D" id="1.10.10.10">
    <property type="entry name" value="Winged helix-like DNA-binding domain superfamily/Winged helix DNA-binding domain"/>
    <property type="match status" value="1"/>
</dbReference>
<dbReference type="Ensembl" id="ENSEBUT00000001133.1">
    <property type="protein sequence ID" value="ENSEBUP00000000827.1"/>
    <property type="gene ID" value="ENSEBUG00000000865.1"/>
</dbReference>
<dbReference type="Pfam" id="PF26557">
    <property type="entry name" value="Cullin_AB"/>
    <property type="match status" value="1"/>
</dbReference>
<dbReference type="InterPro" id="IPR019559">
    <property type="entry name" value="Cullin_neddylation_domain"/>
</dbReference>
<dbReference type="PROSITE" id="PS01256">
    <property type="entry name" value="CULLIN_1"/>
    <property type="match status" value="1"/>
</dbReference>
<dbReference type="AlphaFoldDB" id="A0A8C4N3R7"/>
<dbReference type="FunFam" id="4.10.1030.10:FF:000002">
    <property type="entry name" value="cullin homolog 1"/>
    <property type="match status" value="1"/>
</dbReference>
<dbReference type="InterPro" id="IPR016158">
    <property type="entry name" value="Cullin_homology"/>
</dbReference>
<proteinExistence type="inferred from homology"/>
<dbReference type="InterPro" id="IPR045093">
    <property type="entry name" value="Cullin"/>
</dbReference>
<comment type="similarity">
    <text evidence="3 9 10">Belongs to the cullin family.</text>
</comment>
<dbReference type="GO" id="GO:0006511">
    <property type="term" value="P:ubiquitin-dependent protein catabolic process"/>
    <property type="evidence" value="ECO:0007669"/>
    <property type="project" value="InterPro"/>
</dbReference>
<dbReference type="FunFam" id="1.20.1310.10:FF:000022">
    <property type="entry name" value="Cullin-2 isoform 2"/>
    <property type="match status" value="1"/>
</dbReference>
<dbReference type="Gene3D" id="3.30.230.130">
    <property type="entry name" value="Cullin, Chain C, Domain 2"/>
    <property type="match status" value="1"/>
</dbReference>
<evidence type="ECO:0000313" key="13">
    <source>
        <dbReference type="Proteomes" id="UP000694388"/>
    </source>
</evidence>
<accession>A0A8C4N3R7</accession>
<dbReference type="GO" id="GO:0031625">
    <property type="term" value="F:ubiquitin protein ligase binding"/>
    <property type="evidence" value="ECO:0007669"/>
    <property type="project" value="InterPro"/>
</dbReference>
<protein>
    <recommendedName>
        <fullName evidence="8">Cullin-2</fullName>
    </recommendedName>
</protein>
<evidence type="ECO:0000256" key="1">
    <source>
        <dbReference type="ARBA" id="ARBA00004123"/>
    </source>
</evidence>
<evidence type="ECO:0000256" key="10">
    <source>
        <dbReference type="RuleBase" id="RU003829"/>
    </source>
</evidence>
<comment type="subcellular location">
    <subcellularLocation>
        <location evidence="1">Nucleus</location>
    </subcellularLocation>
</comment>
<comment type="pathway">
    <text evidence="2">Protein modification; protein ubiquitination.</text>
</comment>
<dbReference type="InterPro" id="IPR036388">
    <property type="entry name" value="WH-like_DNA-bd_sf"/>
</dbReference>
<feature type="domain" description="Cullin family profile" evidence="11">
    <location>
        <begin position="261"/>
        <end position="493"/>
    </location>
</feature>
<evidence type="ECO:0000259" key="11">
    <source>
        <dbReference type="PROSITE" id="PS50069"/>
    </source>
</evidence>
<evidence type="ECO:0000256" key="5">
    <source>
        <dbReference type="ARBA" id="ARBA00022786"/>
    </source>
</evidence>
<dbReference type="PANTHER" id="PTHR11932">
    <property type="entry name" value="CULLIN"/>
    <property type="match status" value="1"/>
</dbReference>
<evidence type="ECO:0000313" key="12">
    <source>
        <dbReference type="Ensembl" id="ENSEBUP00000000827.1"/>
    </source>
</evidence>
<evidence type="ECO:0000256" key="7">
    <source>
        <dbReference type="ARBA" id="ARBA00023242"/>
    </source>
</evidence>
<dbReference type="Gene3D" id="1.20.1310.10">
    <property type="entry name" value="Cullin Repeats"/>
    <property type="match status" value="3"/>
</dbReference>
<reference evidence="12" key="2">
    <citation type="submission" date="2025-09" db="UniProtKB">
        <authorList>
            <consortium name="Ensembl"/>
        </authorList>
    </citation>
    <scope>IDENTIFICATION</scope>
</reference>
<dbReference type="GO" id="GO:0001944">
    <property type="term" value="P:vasculature development"/>
    <property type="evidence" value="ECO:0007669"/>
    <property type="project" value="Ensembl"/>
</dbReference>
<dbReference type="GO" id="GO:0016567">
    <property type="term" value="P:protein ubiquitination"/>
    <property type="evidence" value="ECO:0007669"/>
    <property type="project" value="UniProtKB-UniPathway"/>
</dbReference>
<organism evidence="12 13">
    <name type="scientific">Eptatretus burgeri</name>
    <name type="common">Inshore hagfish</name>
    <dbReference type="NCBI Taxonomy" id="7764"/>
    <lineage>
        <taxon>Eukaryota</taxon>
        <taxon>Metazoa</taxon>
        <taxon>Chordata</taxon>
        <taxon>Craniata</taxon>
        <taxon>Vertebrata</taxon>
        <taxon>Cyclostomata</taxon>
        <taxon>Myxini</taxon>
        <taxon>Myxiniformes</taxon>
        <taxon>Myxinidae</taxon>
        <taxon>Eptatretinae</taxon>
        <taxon>Eptatretus</taxon>
    </lineage>
</organism>
<keyword evidence="5" id="KW-0833">Ubl conjugation pathway</keyword>
<dbReference type="Pfam" id="PF00888">
    <property type="entry name" value="Cullin"/>
    <property type="match status" value="1"/>
</dbReference>
<dbReference type="Proteomes" id="UP000694388">
    <property type="component" value="Unplaced"/>
</dbReference>
<dbReference type="InterPro" id="IPR016157">
    <property type="entry name" value="Cullin_CS"/>
</dbReference>
<dbReference type="SUPFAM" id="SSF74788">
    <property type="entry name" value="Cullin repeat-like"/>
    <property type="match status" value="1"/>
</dbReference>
<dbReference type="GO" id="GO:0031462">
    <property type="term" value="C:Cul2-RING ubiquitin ligase complex"/>
    <property type="evidence" value="ECO:0007669"/>
    <property type="project" value="UniProtKB-ARBA"/>
</dbReference>
<dbReference type="SMART" id="SM00182">
    <property type="entry name" value="CULLIN"/>
    <property type="match status" value="1"/>
</dbReference>
<keyword evidence="4" id="KW-1017">Isopeptide bond</keyword>
<evidence type="ECO:0000256" key="4">
    <source>
        <dbReference type="ARBA" id="ARBA00022499"/>
    </source>
</evidence>
<dbReference type="UniPathway" id="UPA00143"/>
<dbReference type="InterPro" id="IPR001373">
    <property type="entry name" value="Cullin_N"/>
</dbReference>
<dbReference type="InterPro" id="IPR059120">
    <property type="entry name" value="Cullin-like_AB"/>
</dbReference>